<dbReference type="STRING" id="1307839.L21SP5_03858"/>
<sequence length="151" mass="17281">MASCVCTFENKEDDNKQMFMDSRKIEKIHHLLTGHGLELVSTSRIDLLPENADSILVLSTNRVLTDQIKVFAKENQLVACINPVDLETSDHTQLSRFLVIAADETTQFKMSSTTGIPEKLISAKFSFDWIKAFIEERLFLQRILKLLKHEN</sequence>
<proteinExistence type="predicted"/>
<dbReference type="Proteomes" id="UP000064893">
    <property type="component" value="Chromosome"/>
</dbReference>
<reference evidence="1 2" key="1">
    <citation type="submission" date="2015-11" db="EMBL/GenBank/DDBJ databases">
        <title>Description and complete genome sequence of a novel strain predominating in hypersaline microbial mats and representing a new family of the Bacteriodetes phylum.</title>
        <authorList>
            <person name="Spring S."/>
            <person name="Bunk B."/>
            <person name="Sproer C."/>
            <person name="Klenk H.-P."/>
        </authorList>
    </citation>
    <scope>NUCLEOTIDE SEQUENCE [LARGE SCALE GENOMIC DNA]</scope>
    <source>
        <strain evidence="1 2">L21-Spi-D4</strain>
    </source>
</reference>
<name>A0A0S2I5K4_9BACT</name>
<evidence type="ECO:0000313" key="1">
    <source>
        <dbReference type="EMBL" id="ALO17451.1"/>
    </source>
</evidence>
<dbReference type="KEGG" id="blq:L21SP5_03858"/>
<protein>
    <submittedName>
        <fullName evidence="1">Uncharacterized protein</fullName>
    </submittedName>
</protein>
<keyword evidence="2" id="KW-1185">Reference proteome</keyword>
<gene>
    <name evidence="1" type="ORF">L21SP5_03858</name>
</gene>
<dbReference type="EMBL" id="CP013118">
    <property type="protein sequence ID" value="ALO17451.1"/>
    <property type="molecule type" value="Genomic_DNA"/>
</dbReference>
<dbReference type="AlphaFoldDB" id="A0A0S2I5K4"/>
<evidence type="ECO:0000313" key="2">
    <source>
        <dbReference type="Proteomes" id="UP000064893"/>
    </source>
</evidence>
<organism evidence="1 2">
    <name type="scientific">Salinivirga cyanobacteriivorans</name>
    <dbReference type="NCBI Taxonomy" id="1307839"/>
    <lineage>
        <taxon>Bacteria</taxon>
        <taxon>Pseudomonadati</taxon>
        <taxon>Bacteroidota</taxon>
        <taxon>Bacteroidia</taxon>
        <taxon>Bacteroidales</taxon>
        <taxon>Salinivirgaceae</taxon>
        <taxon>Salinivirga</taxon>
    </lineage>
</organism>
<accession>A0A0S2I5K4</accession>